<dbReference type="AlphaFoldDB" id="A0AA43XJB4"/>
<comment type="function">
    <text evidence="1 12">DNA ligase that catalyzes the formation of phosphodiester linkages between 5'-phosphoryl and 3'-hydroxyl groups in double-stranded DNA using NAD as a coenzyme and as the energy source for the reaction. It is essential for DNA replication and repair of damaged DNA.</text>
</comment>
<dbReference type="FunFam" id="1.10.150.20:FF:000007">
    <property type="entry name" value="DNA ligase"/>
    <property type="match status" value="1"/>
</dbReference>
<dbReference type="InterPro" id="IPR013839">
    <property type="entry name" value="DNAligase_adenylation"/>
</dbReference>
<dbReference type="SMART" id="SM00532">
    <property type="entry name" value="LIGANc"/>
    <property type="match status" value="1"/>
</dbReference>
<sequence length="694" mass="77951">MANQKENLIHGGKKTEQMQKLVEKLNDYAYHYYTLDNPLVSDKEYDALYEELEALEEETGMQLQNSPTRRVGGEPLEKFEPHRHIRPLLSLDKSKSVEDLRDWETRMKRILANDTESATEPLEYVVEYKFDGLTLSLTYEKGELVQGASRGNGEVGEGILEQVKTIKSIPLSIPHQGTLEVQGEGLMALSVLEEYNKNAKTPLKNARNGAAGALRNLDPKVTATRNLDAFFYHINYYEDRGFKSHMEMIQFLKDQRLPVDPHIYLCKNMEAVIEKIEALEKTIKDLDYLTDGIVIKVNNLKTREKLGYTQKFPRWAMAYKFEAQEMTTLLRDVIWQVGRTGKLTPTAILEPVEIGGVTVGRATLNNYGDIQRKDVKVGCQVWLRRSNDVIPEIMGVVKESCGEAEEIEKPVNCPACGTEVVEKGAHIFCPNSLSCKPQLVSRISHFSSRDAMDIEGLSEKITEQLHDEVGLRGIADLYRLEYEDLIQLERFGDKKTKNILAAIEDSKDCALSQFVYALGIPNVGRKTAKDLARHYKTLENLRKAEVEELISLGDIGEIVARSVVDFFQEERIKESIDALLAAGVNPKPETPPGNGNLSGVENTEGDKSLAEEHPFYGKTMVITGSFQHFSSRKEIQTYLEEAGAKVTGSVSKKTDILIVGEDPGSKLQKAERLQAEGAEIEILTESEFIEKKGT</sequence>
<dbReference type="GO" id="GO:0003911">
    <property type="term" value="F:DNA ligase (NAD+) activity"/>
    <property type="evidence" value="ECO:0007669"/>
    <property type="project" value="UniProtKB-UniRule"/>
</dbReference>
<name>A0AA43XJB4_9CLOT</name>
<evidence type="ECO:0000256" key="7">
    <source>
        <dbReference type="ARBA" id="ARBA00022842"/>
    </source>
</evidence>
<accession>A0AA43XJB4</accession>
<evidence type="ECO:0000256" key="6">
    <source>
        <dbReference type="ARBA" id="ARBA00022833"/>
    </source>
</evidence>
<dbReference type="HAMAP" id="MF_01588">
    <property type="entry name" value="DNA_ligase_A"/>
    <property type="match status" value="1"/>
</dbReference>
<dbReference type="CDD" id="cd17748">
    <property type="entry name" value="BRCT_DNA_ligase_like"/>
    <property type="match status" value="1"/>
</dbReference>
<reference evidence="15 16" key="1">
    <citation type="submission" date="2019-04" db="EMBL/GenBank/DDBJ databases">
        <title>Isachenkonia alkalipeptolytica gen. nov. sp. nov. a new anaerobic, alkiliphilic organothrophic bacterium capable to reduce synthesized ferrihydrite isolated from a soda lake.</title>
        <authorList>
            <person name="Toshchakov S.V."/>
            <person name="Zavarzina D.G."/>
            <person name="Zhilina T.N."/>
            <person name="Kostrikina N.A."/>
            <person name="Kublanov I.V."/>
        </authorList>
    </citation>
    <scope>NUCLEOTIDE SEQUENCE [LARGE SCALE GENOMIC DNA]</scope>
    <source>
        <strain evidence="15 16">Z-1701</strain>
    </source>
</reference>
<dbReference type="PANTHER" id="PTHR23389:SF9">
    <property type="entry name" value="DNA LIGASE"/>
    <property type="match status" value="1"/>
</dbReference>
<feature type="binding site" evidence="12">
    <location>
        <position position="429"/>
    </location>
    <ligand>
        <name>Zn(2+)</name>
        <dbReference type="ChEBI" id="CHEBI:29105"/>
    </ligand>
</feature>
<feature type="binding site" evidence="12">
    <location>
        <position position="320"/>
    </location>
    <ligand>
        <name>NAD(+)</name>
        <dbReference type="ChEBI" id="CHEBI:57540"/>
    </ligand>
</feature>
<dbReference type="NCBIfam" id="NF005932">
    <property type="entry name" value="PRK07956.1"/>
    <property type="match status" value="1"/>
</dbReference>
<feature type="binding site" evidence="12">
    <location>
        <begin position="90"/>
        <end position="91"/>
    </location>
    <ligand>
        <name>NAD(+)</name>
        <dbReference type="ChEBI" id="CHEBI:57540"/>
    </ligand>
</feature>
<dbReference type="GO" id="GO:0005829">
    <property type="term" value="C:cytosol"/>
    <property type="evidence" value="ECO:0007669"/>
    <property type="project" value="TreeGrafter"/>
</dbReference>
<protein>
    <recommendedName>
        <fullName evidence="12">DNA ligase</fullName>
        <ecNumber evidence="12">6.5.1.2</ecNumber>
    </recommendedName>
    <alternativeName>
        <fullName evidence="12">Polydeoxyribonucleotide synthase [NAD(+)]</fullName>
    </alternativeName>
</protein>
<comment type="similarity">
    <text evidence="12">Belongs to the NAD-dependent DNA ligase family. LigA subfamily.</text>
</comment>
<dbReference type="GO" id="GO:0006281">
    <property type="term" value="P:DNA repair"/>
    <property type="evidence" value="ECO:0007669"/>
    <property type="project" value="UniProtKB-KW"/>
</dbReference>
<dbReference type="InterPro" id="IPR004150">
    <property type="entry name" value="NAD_DNA_ligase_OB"/>
</dbReference>
<proteinExistence type="inferred from homology"/>
<feature type="binding site" evidence="12">
    <location>
        <position position="127"/>
    </location>
    <ligand>
        <name>NAD(+)</name>
        <dbReference type="ChEBI" id="CHEBI:57540"/>
    </ligand>
</feature>
<evidence type="ECO:0000256" key="2">
    <source>
        <dbReference type="ARBA" id="ARBA00022598"/>
    </source>
</evidence>
<dbReference type="NCBIfam" id="TIGR00575">
    <property type="entry name" value="dnlj"/>
    <property type="match status" value="1"/>
</dbReference>
<gene>
    <name evidence="12 15" type="primary">ligA</name>
    <name evidence="15" type="ORF">ISALK_03040</name>
</gene>
<keyword evidence="2 12" id="KW-0436">Ligase</keyword>
<comment type="catalytic activity">
    <reaction evidence="11 12">
        <text>NAD(+) + (deoxyribonucleotide)n-3'-hydroxyl + 5'-phospho-(deoxyribonucleotide)m = (deoxyribonucleotide)n+m + AMP + beta-nicotinamide D-nucleotide.</text>
        <dbReference type="EC" id="6.5.1.2"/>
    </reaction>
</comment>
<dbReference type="InterPro" id="IPR010994">
    <property type="entry name" value="RuvA_2-like"/>
</dbReference>
<keyword evidence="4 12" id="KW-0479">Metal-binding</keyword>
<keyword evidence="3 12" id="KW-0235">DNA replication</keyword>
<dbReference type="SMART" id="SM00292">
    <property type="entry name" value="BRCT"/>
    <property type="match status" value="1"/>
</dbReference>
<dbReference type="PROSITE" id="PS50172">
    <property type="entry name" value="BRCT"/>
    <property type="match status" value="1"/>
</dbReference>
<evidence type="ECO:0000256" key="8">
    <source>
        <dbReference type="ARBA" id="ARBA00023027"/>
    </source>
</evidence>
<keyword evidence="5 12" id="KW-0227">DNA damage</keyword>
<organism evidence="15 16">
    <name type="scientific">Isachenkonia alkalipeptolytica</name>
    <dbReference type="NCBI Taxonomy" id="2565777"/>
    <lineage>
        <taxon>Bacteria</taxon>
        <taxon>Bacillati</taxon>
        <taxon>Bacillota</taxon>
        <taxon>Clostridia</taxon>
        <taxon>Eubacteriales</taxon>
        <taxon>Clostridiaceae</taxon>
        <taxon>Isachenkonia</taxon>
    </lineage>
</organism>
<dbReference type="FunFam" id="1.10.150.20:FF:000006">
    <property type="entry name" value="DNA ligase"/>
    <property type="match status" value="1"/>
</dbReference>
<evidence type="ECO:0000313" key="16">
    <source>
        <dbReference type="Proteomes" id="UP000449710"/>
    </source>
</evidence>
<dbReference type="CDD" id="cd00114">
    <property type="entry name" value="LIGANc"/>
    <property type="match status" value="1"/>
</dbReference>
<dbReference type="PIRSF" id="PIRSF001604">
    <property type="entry name" value="LigA"/>
    <property type="match status" value="1"/>
</dbReference>
<dbReference type="Pfam" id="PF12826">
    <property type="entry name" value="HHH_2"/>
    <property type="match status" value="1"/>
</dbReference>
<dbReference type="Gene3D" id="2.40.50.140">
    <property type="entry name" value="Nucleic acid-binding proteins"/>
    <property type="match status" value="1"/>
</dbReference>
<feature type="domain" description="BRCT" evidence="14">
    <location>
        <begin position="610"/>
        <end position="690"/>
    </location>
</feature>
<keyword evidence="16" id="KW-1185">Reference proteome</keyword>
<feature type="binding site" evidence="12">
    <location>
        <position position="435"/>
    </location>
    <ligand>
        <name>Zn(2+)</name>
        <dbReference type="ChEBI" id="CHEBI:29105"/>
    </ligand>
</feature>
<evidence type="ECO:0000256" key="10">
    <source>
        <dbReference type="ARBA" id="ARBA00023211"/>
    </source>
</evidence>
<feature type="binding site" evidence="12">
    <location>
        <position position="296"/>
    </location>
    <ligand>
        <name>NAD(+)</name>
        <dbReference type="ChEBI" id="CHEBI:57540"/>
    </ligand>
</feature>
<dbReference type="InterPro" id="IPR012340">
    <property type="entry name" value="NA-bd_OB-fold"/>
</dbReference>
<dbReference type="PROSITE" id="PS01056">
    <property type="entry name" value="DNA_LIGASE_N2"/>
    <property type="match status" value="1"/>
</dbReference>
<dbReference type="SUPFAM" id="SSF52113">
    <property type="entry name" value="BRCT domain"/>
    <property type="match status" value="1"/>
</dbReference>
<keyword evidence="10 12" id="KW-0464">Manganese</keyword>
<feature type="binding site" evidence="12">
    <location>
        <position position="416"/>
    </location>
    <ligand>
        <name>Zn(2+)</name>
        <dbReference type="ChEBI" id="CHEBI:29105"/>
    </ligand>
</feature>
<keyword evidence="7 12" id="KW-0460">Magnesium</keyword>
<dbReference type="SUPFAM" id="SSF56091">
    <property type="entry name" value="DNA ligase/mRNA capping enzyme, catalytic domain"/>
    <property type="match status" value="1"/>
</dbReference>
<dbReference type="InterPro" id="IPR001679">
    <property type="entry name" value="DNA_ligase"/>
</dbReference>
<dbReference type="Pfam" id="PF01653">
    <property type="entry name" value="DNA_ligase_aden"/>
    <property type="match status" value="1"/>
</dbReference>
<feature type="binding site" evidence="12">
    <location>
        <position position="413"/>
    </location>
    <ligand>
        <name>Zn(2+)</name>
        <dbReference type="ChEBI" id="CHEBI:29105"/>
    </ligand>
</feature>
<dbReference type="Gene3D" id="3.30.470.30">
    <property type="entry name" value="DNA ligase/mRNA capping enzyme"/>
    <property type="match status" value="1"/>
</dbReference>
<feature type="region of interest" description="Disordered" evidence="13">
    <location>
        <begin position="583"/>
        <end position="604"/>
    </location>
</feature>
<evidence type="ECO:0000256" key="11">
    <source>
        <dbReference type="ARBA" id="ARBA00034005"/>
    </source>
</evidence>
<dbReference type="GO" id="GO:0046872">
    <property type="term" value="F:metal ion binding"/>
    <property type="evidence" value="ECO:0007669"/>
    <property type="project" value="UniProtKB-KW"/>
</dbReference>
<dbReference type="Gene3D" id="3.40.50.10190">
    <property type="entry name" value="BRCT domain"/>
    <property type="match status" value="1"/>
</dbReference>
<evidence type="ECO:0000313" key="15">
    <source>
        <dbReference type="EMBL" id="NBG87466.1"/>
    </source>
</evidence>
<evidence type="ECO:0000256" key="9">
    <source>
        <dbReference type="ARBA" id="ARBA00023204"/>
    </source>
</evidence>
<dbReference type="Gene3D" id="1.10.150.20">
    <property type="entry name" value="5' to 3' exonuclease, C-terminal subdomain"/>
    <property type="match status" value="2"/>
</dbReference>
<dbReference type="SMART" id="SM00278">
    <property type="entry name" value="HhH1"/>
    <property type="match status" value="4"/>
</dbReference>
<evidence type="ECO:0000259" key="14">
    <source>
        <dbReference type="PROSITE" id="PS50172"/>
    </source>
</evidence>
<dbReference type="InterPro" id="IPR041663">
    <property type="entry name" value="DisA/LigA_HHH"/>
</dbReference>
<keyword evidence="9 12" id="KW-0234">DNA repair</keyword>
<keyword evidence="8 12" id="KW-0520">NAD</keyword>
<feature type="binding site" evidence="12">
    <location>
        <begin position="42"/>
        <end position="46"/>
    </location>
    <ligand>
        <name>NAD(+)</name>
        <dbReference type="ChEBI" id="CHEBI:57540"/>
    </ligand>
</feature>
<dbReference type="Pfam" id="PF03119">
    <property type="entry name" value="DNA_ligase_ZBD"/>
    <property type="match status" value="1"/>
</dbReference>
<dbReference type="InterPro" id="IPR001357">
    <property type="entry name" value="BRCT_dom"/>
</dbReference>
<dbReference type="InterPro" id="IPR013840">
    <property type="entry name" value="DNAligase_N"/>
</dbReference>
<dbReference type="EMBL" id="SUMG01000002">
    <property type="protein sequence ID" value="NBG87466.1"/>
    <property type="molecule type" value="Genomic_DNA"/>
</dbReference>
<dbReference type="SUPFAM" id="SSF50249">
    <property type="entry name" value="Nucleic acid-binding proteins"/>
    <property type="match status" value="1"/>
</dbReference>
<dbReference type="Pfam" id="PF03120">
    <property type="entry name" value="OB_DNA_ligase"/>
    <property type="match status" value="1"/>
</dbReference>
<dbReference type="GO" id="GO:0006260">
    <property type="term" value="P:DNA replication"/>
    <property type="evidence" value="ECO:0007669"/>
    <property type="project" value="UniProtKB-KW"/>
</dbReference>
<evidence type="ECO:0000256" key="1">
    <source>
        <dbReference type="ARBA" id="ARBA00004067"/>
    </source>
</evidence>
<dbReference type="RefSeq" id="WP_160718907.1">
    <property type="nucleotide sequence ID" value="NZ_SUMG01000002.1"/>
</dbReference>
<dbReference type="InterPro" id="IPR036420">
    <property type="entry name" value="BRCT_dom_sf"/>
</dbReference>
<dbReference type="Gene3D" id="1.10.287.610">
    <property type="entry name" value="Helix hairpin bin"/>
    <property type="match status" value="1"/>
</dbReference>
<dbReference type="InterPro" id="IPR004149">
    <property type="entry name" value="Znf_DNAligase_C4"/>
</dbReference>
<dbReference type="Pfam" id="PF00533">
    <property type="entry name" value="BRCT"/>
    <property type="match status" value="1"/>
</dbReference>
<evidence type="ECO:0000256" key="12">
    <source>
        <dbReference type="HAMAP-Rule" id="MF_01588"/>
    </source>
</evidence>
<evidence type="ECO:0000256" key="5">
    <source>
        <dbReference type="ARBA" id="ARBA00022763"/>
    </source>
</evidence>
<dbReference type="InterPro" id="IPR003583">
    <property type="entry name" value="Hlx-hairpin-Hlx_DNA-bd_motif"/>
</dbReference>
<keyword evidence="6 12" id="KW-0862">Zinc</keyword>
<evidence type="ECO:0000256" key="13">
    <source>
        <dbReference type="SAM" id="MobiDB-lite"/>
    </source>
</evidence>
<dbReference type="PANTHER" id="PTHR23389">
    <property type="entry name" value="CHROMOSOME TRANSMISSION FIDELITY FACTOR 18"/>
    <property type="match status" value="1"/>
</dbReference>
<evidence type="ECO:0000256" key="4">
    <source>
        <dbReference type="ARBA" id="ARBA00022723"/>
    </source>
</evidence>
<feature type="active site" description="N6-AMP-lysine intermediate" evidence="12">
    <location>
        <position position="129"/>
    </location>
</feature>
<evidence type="ECO:0000256" key="3">
    <source>
        <dbReference type="ARBA" id="ARBA00022705"/>
    </source>
</evidence>
<feature type="binding site" evidence="12">
    <location>
        <position position="184"/>
    </location>
    <ligand>
        <name>NAD(+)</name>
        <dbReference type="ChEBI" id="CHEBI:57540"/>
    </ligand>
</feature>
<dbReference type="EC" id="6.5.1.2" evidence="12"/>
<feature type="binding site" evidence="12">
    <location>
        <position position="150"/>
    </location>
    <ligand>
        <name>NAD(+)</name>
        <dbReference type="ChEBI" id="CHEBI:57540"/>
    </ligand>
</feature>
<dbReference type="Proteomes" id="UP000449710">
    <property type="component" value="Unassembled WGS sequence"/>
</dbReference>
<dbReference type="SUPFAM" id="SSF47781">
    <property type="entry name" value="RuvA domain 2-like"/>
    <property type="match status" value="1"/>
</dbReference>
<dbReference type="GO" id="GO:0003677">
    <property type="term" value="F:DNA binding"/>
    <property type="evidence" value="ECO:0007669"/>
    <property type="project" value="InterPro"/>
</dbReference>
<comment type="cofactor">
    <cofactor evidence="12">
        <name>Mg(2+)</name>
        <dbReference type="ChEBI" id="CHEBI:18420"/>
    </cofactor>
    <cofactor evidence="12">
        <name>Mn(2+)</name>
        <dbReference type="ChEBI" id="CHEBI:29035"/>
    </cofactor>
</comment>
<dbReference type="InterPro" id="IPR033136">
    <property type="entry name" value="DNA_ligase_CS"/>
</dbReference>
<comment type="caution">
    <text evidence="15">The sequence shown here is derived from an EMBL/GenBank/DDBJ whole genome shotgun (WGS) entry which is preliminary data.</text>
</comment>